<dbReference type="Gene3D" id="2.40.50.40">
    <property type="match status" value="1"/>
</dbReference>
<evidence type="ECO:0000256" key="3">
    <source>
        <dbReference type="SAM" id="MobiDB-lite"/>
    </source>
</evidence>
<dbReference type="PROSITE" id="PS00598">
    <property type="entry name" value="CHROMO_1"/>
    <property type="match status" value="1"/>
</dbReference>
<dbReference type="InterPro" id="IPR023779">
    <property type="entry name" value="Chromodomain_CS"/>
</dbReference>
<dbReference type="Pfam" id="PF00385">
    <property type="entry name" value="Chromo"/>
    <property type="match status" value="1"/>
</dbReference>
<comment type="subcellular location">
    <subcellularLocation>
        <location evidence="1">Nucleus</location>
    </subcellularLocation>
</comment>
<feature type="region of interest" description="Disordered" evidence="3">
    <location>
        <begin position="42"/>
        <end position="92"/>
    </location>
</feature>
<evidence type="ECO:0000313" key="5">
    <source>
        <dbReference type="EnsemblMetazoa" id="Aqu2.1.14660_001"/>
    </source>
</evidence>
<organism evidence="5">
    <name type="scientific">Amphimedon queenslandica</name>
    <name type="common">Sponge</name>
    <dbReference type="NCBI Taxonomy" id="400682"/>
    <lineage>
        <taxon>Eukaryota</taxon>
        <taxon>Metazoa</taxon>
        <taxon>Porifera</taxon>
        <taxon>Demospongiae</taxon>
        <taxon>Heteroscleromorpha</taxon>
        <taxon>Haplosclerida</taxon>
        <taxon>Niphatidae</taxon>
        <taxon>Amphimedon</taxon>
    </lineage>
</organism>
<feature type="region of interest" description="Disordered" evidence="3">
    <location>
        <begin position="150"/>
        <end position="183"/>
    </location>
</feature>
<dbReference type="InterPro" id="IPR023780">
    <property type="entry name" value="Chromo_domain"/>
</dbReference>
<dbReference type="GO" id="GO:0005634">
    <property type="term" value="C:nucleus"/>
    <property type="evidence" value="ECO:0007669"/>
    <property type="project" value="UniProtKB-SubCell"/>
</dbReference>
<evidence type="ECO:0000313" key="6">
    <source>
        <dbReference type="Proteomes" id="UP000007879"/>
    </source>
</evidence>
<reference evidence="5" key="2">
    <citation type="submission" date="2017-05" db="UniProtKB">
        <authorList>
            <consortium name="EnsemblMetazoa"/>
        </authorList>
    </citation>
    <scope>IDENTIFICATION</scope>
</reference>
<feature type="compositionally biased region" description="Low complexity" evidence="3">
    <location>
        <begin position="155"/>
        <end position="167"/>
    </location>
</feature>
<gene>
    <name evidence="5" type="primary">105314778</name>
</gene>
<name>A0A1X7TJC9_AMPQE</name>
<feature type="domain" description="Chromo" evidence="4">
    <location>
        <begin position="1"/>
        <end position="56"/>
    </location>
</feature>
<protein>
    <recommendedName>
        <fullName evidence="4">Chromo domain-containing protein</fullName>
    </recommendedName>
</protein>
<dbReference type="InParanoid" id="A0A1X7TJC9"/>
<dbReference type="PROSITE" id="PS50013">
    <property type="entry name" value="CHROMO_2"/>
    <property type="match status" value="1"/>
</dbReference>
<keyword evidence="6" id="KW-1185">Reference proteome</keyword>
<dbReference type="InterPro" id="IPR051219">
    <property type="entry name" value="Heterochromatin_chromo-domain"/>
</dbReference>
<dbReference type="KEGG" id="aqu:105314778"/>
<proteinExistence type="predicted"/>
<feature type="compositionally biased region" description="Low complexity" evidence="3">
    <location>
        <begin position="73"/>
        <end position="85"/>
    </location>
</feature>
<dbReference type="CDD" id="cd00024">
    <property type="entry name" value="CD_CSD"/>
    <property type="match status" value="1"/>
</dbReference>
<reference evidence="6" key="1">
    <citation type="journal article" date="2010" name="Nature">
        <title>The Amphimedon queenslandica genome and the evolution of animal complexity.</title>
        <authorList>
            <person name="Srivastava M."/>
            <person name="Simakov O."/>
            <person name="Chapman J."/>
            <person name="Fahey B."/>
            <person name="Gauthier M.E."/>
            <person name="Mitros T."/>
            <person name="Richards G.S."/>
            <person name="Conaco C."/>
            <person name="Dacre M."/>
            <person name="Hellsten U."/>
            <person name="Larroux C."/>
            <person name="Putnam N.H."/>
            <person name="Stanke M."/>
            <person name="Adamska M."/>
            <person name="Darling A."/>
            <person name="Degnan S.M."/>
            <person name="Oakley T.H."/>
            <person name="Plachetzki D.C."/>
            <person name="Zhai Y."/>
            <person name="Adamski M."/>
            <person name="Calcino A."/>
            <person name="Cummins S.F."/>
            <person name="Goodstein D.M."/>
            <person name="Harris C."/>
            <person name="Jackson D.J."/>
            <person name="Leys S.P."/>
            <person name="Shu S."/>
            <person name="Woodcroft B.J."/>
            <person name="Vervoort M."/>
            <person name="Kosik K.S."/>
            <person name="Manning G."/>
            <person name="Degnan B.M."/>
            <person name="Rokhsar D.S."/>
        </authorList>
    </citation>
    <scope>NUCLEOTIDE SEQUENCE [LARGE SCALE GENOMIC DNA]</scope>
</reference>
<keyword evidence="2" id="KW-0539">Nucleus</keyword>
<dbReference type="Proteomes" id="UP000007879">
    <property type="component" value="Unassembled WGS sequence"/>
</dbReference>
<dbReference type="OrthoDB" id="1918685at2759"/>
<dbReference type="AlphaFoldDB" id="A0A1X7TJC9"/>
<dbReference type="InterPro" id="IPR000953">
    <property type="entry name" value="Chromo/chromo_shadow_dom"/>
</dbReference>
<dbReference type="SUPFAM" id="SSF54160">
    <property type="entry name" value="Chromo domain-like"/>
    <property type="match status" value="1"/>
</dbReference>
<dbReference type="PANTHER" id="PTHR22812">
    <property type="entry name" value="CHROMOBOX PROTEIN"/>
    <property type="match status" value="1"/>
</dbReference>
<evidence type="ECO:0000256" key="1">
    <source>
        <dbReference type="ARBA" id="ARBA00004123"/>
    </source>
</evidence>
<dbReference type="EnsemblMetazoa" id="Aqu2.1.14660_001">
    <property type="protein sequence ID" value="Aqu2.1.14660_001"/>
    <property type="gene ID" value="Aqu2.1.14660"/>
</dbReference>
<accession>A0A1X7TJC9</accession>
<dbReference type="EnsemblMetazoa" id="XM_011409147.2">
    <property type="protein sequence ID" value="XP_011407449.1"/>
    <property type="gene ID" value="LOC105314778"/>
</dbReference>
<dbReference type="InterPro" id="IPR016197">
    <property type="entry name" value="Chromo-like_dom_sf"/>
</dbReference>
<evidence type="ECO:0000259" key="4">
    <source>
        <dbReference type="PROSITE" id="PS50013"/>
    </source>
</evidence>
<evidence type="ECO:0000256" key="2">
    <source>
        <dbReference type="ARBA" id="ARBA00023242"/>
    </source>
</evidence>
<sequence length="226" mass="25748">MKIEVGKKFYFLKWKDYSPTYNTWEPEENVICPQETLDNVEKEYFKKRKAPPEPPLKKSKTHTTANTEHDDSGTLGSTHSLSSNNGEDEELDATVQIEEPGPEAEEILEILEVEELPNLLKYMYLWVRGTQENLICPPDILKRVEKEYSKKRKAPPVNSSPVVSQSPLNKLKTNTTPTSNLSKIPPNSVYAELLVTRQTGLKYELVSVNYEGEVVYSTCQSVHSRT</sequence>
<feature type="compositionally biased region" description="Polar residues" evidence="3">
    <location>
        <begin position="171"/>
        <end position="182"/>
    </location>
</feature>